<reference evidence="1" key="1">
    <citation type="journal article" date="2013" name="J. Gen. Virol.">
        <title>Ultrastructural and genomic characterization of a second banchine polydnavirus confirms the existence of shared features within this ichnovirus lineage.</title>
        <authorList>
            <person name="Djoumad A."/>
            <person name="Stoltz D."/>
            <person name="Beliveau C."/>
            <person name="Boyle B."/>
            <person name="Kuhn L."/>
            <person name="Cusson M."/>
        </authorList>
    </citation>
    <scope>NUCLEOTIDE SEQUENCE</scope>
</reference>
<evidence type="ECO:0000313" key="1">
    <source>
        <dbReference type="EMBL" id="AGQ20222.1"/>
    </source>
</evidence>
<accession>S5DYZ2</accession>
<name>S5DYZ2_9VIRU</name>
<sequence length="85" mass="9220">MGADINGEISSDGFSVLHETVVYKAYDVAEWLCQQPGIQLEAKTWGNLTPYQLAVVHNDSKMMAILKKYGADTTPPASNSDEGSD</sequence>
<dbReference type="SUPFAM" id="SSF48403">
    <property type="entry name" value="Ankyrin repeat"/>
    <property type="match status" value="1"/>
</dbReference>
<protein>
    <submittedName>
        <fullName evidence="1">AsIV-cont00109-ORF1</fullName>
    </submittedName>
</protein>
<proteinExistence type="predicted"/>
<dbReference type="EMBL" id="KC752315">
    <property type="protein sequence ID" value="AGQ20222.1"/>
    <property type="molecule type" value="Genomic_DNA"/>
</dbReference>
<dbReference type="Gene3D" id="1.25.40.20">
    <property type="entry name" value="Ankyrin repeat-containing domain"/>
    <property type="match status" value="1"/>
</dbReference>
<organism evidence="1">
    <name type="scientific">Apophua simplicipes ichnovirus</name>
    <dbReference type="NCBI Taxonomy" id="1329648"/>
    <lineage>
        <taxon>Viruses</taxon>
        <taxon>Viruses incertae sedis</taxon>
        <taxon>Polydnaviriformidae</taxon>
        <taxon>Ichnoviriform</taxon>
    </lineage>
</organism>
<dbReference type="InterPro" id="IPR036770">
    <property type="entry name" value="Ankyrin_rpt-contain_sf"/>
</dbReference>